<feature type="domain" description="Transcriptional coactivator p15 (PC4) C-terminal" evidence="1">
    <location>
        <begin position="13"/>
        <end position="59"/>
    </location>
</feature>
<dbReference type="InterPro" id="IPR003173">
    <property type="entry name" value="PC4_C"/>
</dbReference>
<comment type="caution">
    <text evidence="2">The sequence shown here is derived from an EMBL/GenBank/DDBJ whole genome shotgun (WGS) entry which is preliminary data.</text>
</comment>
<dbReference type="Proteomes" id="UP001220010">
    <property type="component" value="Unassembled WGS sequence"/>
</dbReference>
<evidence type="ECO:0000313" key="3">
    <source>
        <dbReference type="Proteomes" id="UP001220010"/>
    </source>
</evidence>
<dbReference type="Pfam" id="PF02229">
    <property type="entry name" value="PC4"/>
    <property type="match status" value="1"/>
</dbReference>
<dbReference type="EMBL" id="JARFPK010000008">
    <property type="protein sequence ID" value="MDF0590142.1"/>
    <property type="molecule type" value="Genomic_DNA"/>
</dbReference>
<organism evidence="2 3">
    <name type="scientific">Candidatus Methanocrinis natronophilus</name>
    <dbReference type="NCBI Taxonomy" id="3033396"/>
    <lineage>
        <taxon>Archaea</taxon>
        <taxon>Methanobacteriati</taxon>
        <taxon>Methanobacteriota</taxon>
        <taxon>Stenosarchaea group</taxon>
        <taxon>Methanomicrobia</taxon>
        <taxon>Methanotrichales</taxon>
        <taxon>Methanotrichaceae</taxon>
        <taxon>Methanocrinis</taxon>
    </lineage>
</organism>
<dbReference type="InterPro" id="IPR009044">
    <property type="entry name" value="ssDNA-bd_transcriptional_reg"/>
</dbReference>
<proteinExistence type="predicted"/>
<evidence type="ECO:0000259" key="1">
    <source>
        <dbReference type="Pfam" id="PF02229"/>
    </source>
</evidence>
<accession>A0ABT5X6B5</accession>
<reference evidence="2 3" key="1">
    <citation type="submission" date="2023-03" db="EMBL/GenBank/DDBJ databases">
        <title>WGS of Methanotrichaceae archaeon Mx.</title>
        <authorList>
            <person name="Sorokin D.Y."/>
            <person name="Merkel A.Y."/>
        </authorList>
    </citation>
    <scope>NUCLEOTIDE SEQUENCE [LARGE SCALE GENOMIC DNA]</scope>
    <source>
        <strain evidence="2 3">Mx</strain>
    </source>
</reference>
<keyword evidence="3" id="KW-1185">Reference proteome</keyword>
<name>A0ABT5X6B5_9EURY</name>
<dbReference type="Gene3D" id="2.30.31.10">
    <property type="entry name" value="Transcriptional Coactivator Pc4, Chain A"/>
    <property type="match status" value="1"/>
</dbReference>
<evidence type="ECO:0000313" key="2">
    <source>
        <dbReference type="EMBL" id="MDF0590142.1"/>
    </source>
</evidence>
<protein>
    <submittedName>
        <fullName evidence="2">Transcriptional coactivator p15/PC4 family protein</fullName>
    </submittedName>
</protein>
<gene>
    <name evidence="2" type="ORF">P0O15_02975</name>
</gene>
<dbReference type="SUPFAM" id="SSF54447">
    <property type="entry name" value="ssDNA-binding transcriptional regulator domain"/>
    <property type="match status" value="1"/>
</dbReference>
<dbReference type="RefSeq" id="WP_316965899.1">
    <property type="nucleotide sequence ID" value="NZ_JARFPK010000008.1"/>
</dbReference>
<sequence length="74" mass="8754">MEEEFGRIKKSETTELVVRRTEFRGSAGIDIREYVTSERYTGWSKNGIRIPIEQWRSFRYILDKIEIPEGVKGD</sequence>